<dbReference type="AlphaFoldDB" id="A0A4P6YRX1"/>
<evidence type="ECO:0000256" key="2">
    <source>
        <dbReference type="ARBA" id="ARBA00023219"/>
    </source>
</evidence>
<dbReference type="Gene3D" id="1.10.10.1400">
    <property type="entry name" value="Terminase, small subunit, N-terminal DNA-binding domain, HTH motif"/>
    <property type="match status" value="1"/>
</dbReference>
<organism evidence="4 5">
    <name type="scientific">Periweissella cryptocerci</name>
    <dbReference type="NCBI Taxonomy" id="2506420"/>
    <lineage>
        <taxon>Bacteria</taxon>
        <taxon>Bacillati</taxon>
        <taxon>Bacillota</taxon>
        <taxon>Bacilli</taxon>
        <taxon>Lactobacillales</taxon>
        <taxon>Lactobacillaceae</taxon>
        <taxon>Periweissella</taxon>
    </lineage>
</organism>
<keyword evidence="2" id="KW-0231">Viral genome packaging</keyword>
<dbReference type="RefSeq" id="WP_133362471.1">
    <property type="nucleotide sequence ID" value="NZ_CP037940.1"/>
</dbReference>
<dbReference type="InterPro" id="IPR005335">
    <property type="entry name" value="Terminase_ssu"/>
</dbReference>
<name>A0A4P6YRX1_9LACO</name>
<dbReference type="PANTHER" id="PTHR41328:SF2">
    <property type="entry name" value="TERMINASE SMALL SUBUNIT"/>
    <property type="match status" value="1"/>
</dbReference>
<sequence length="158" mass="17401">MALDEFGLTLKQRIFADEYIINHGNASEAYRKAGYSAKVTAAGASEILRNPKVQAYIAMRTAEAKSKRTMDVTEALERLASIARGEKQRGVSNSVEKVENGNGKSSTKKRAKTYEYTPDSHDQLSAIDTILKVNGAFNESLNVKLELPTFVDDVPEDD</sequence>
<keyword evidence="5" id="KW-1185">Reference proteome</keyword>
<dbReference type="Proteomes" id="UP000292886">
    <property type="component" value="Chromosome"/>
</dbReference>
<accession>A0A4P6YRX1</accession>
<keyword evidence="1" id="KW-1188">Viral release from host cell</keyword>
<dbReference type="InterPro" id="IPR052404">
    <property type="entry name" value="SPP1-like_terminase"/>
</dbReference>
<reference evidence="5" key="1">
    <citation type="submission" date="2019-03" db="EMBL/GenBank/DDBJ databases">
        <title>Weissella sp. 26KH-42 Genome sequencing.</title>
        <authorList>
            <person name="Heo J."/>
            <person name="Kim S.-J."/>
            <person name="Kim J.-S."/>
            <person name="Hong S.-B."/>
            <person name="Kwon S.-W."/>
        </authorList>
    </citation>
    <scope>NUCLEOTIDE SEQUENCE [LARGE SCALE GENOMIC DNA]</scope>
    <source>
        <strain evidence="5">26KH-42</strain>
    </source>
</reference>
<proteinExistence type="predicted"/>
<dbReference type="EMBL" id="CP037940">
    <property type="protein sequence ID" value="QBO35391.1"/>
    <property type="molecule type" value="Genomic_DNA"/>
</dbReference>
<evidence type="ECO:0000313" key="5">
    <source>
        <dbReference type="Proteomes" id="UP000292886"/>
    </source>
</evidence>
<dbReference type="Pfam" id="PF03592">
    <property type="entry name" value="Terminase_2"/>
    <property type="match status" value="1"/>
</dbReference>
<protein>
    <submittedName>
        <fullName evidence="4">Terminase small subunit</fullName>
    </submittedName>
</protein>
<dbReference type="KEGG" id="wei:EQG49_02365"/>
<dbReference type="InterPro" id="IPR038713">
    <property type="entry name" value="Terminase_Gp1_N_sf"/>
</dbReference>
<feature type="region of interest" description="Disordered" evidence="3">
    <location>
        <begin position="87"/>
        <end position="119"/>
    </location>
</feature>
<evidence type="ECO:0000256" key="3">
    <source>
        <dbReference type="SAM" id="MobiDB-lite"/>
    </source>
</evidence>
<gene>
    <name evidence="4" type="ORF">EQG49_02365</name>
</gene>
<dbReference type="PANTHER" id="PTHR41328">
    <property type="entry name" value="TERMINASE SMALL SUBUNIT-RELATED"/>
    <property type="match status" value="1"/>
</dbReference>
<evidence type="ECO:0000313" key="4">
    <source>
        <dbReference type="EMBL" id="QBO35391.1"/>
    </source>
</evidence>
<evidence type="ECO:0000256" key="1">
    <source>
        <dbReference type="ARBA" id="ARBA00022612"/>
    </source>
</evidence>
<dbReference type="GO" id="GO:0051276">
    <property type="term" value="P:chromosome organization"/>
    <property type="evidence" value="ECO:0007669"/>
    <property type="project" value="InterPro"/>
</dbReference>
<dbReference type="OrthoDB" id="7358785at2"/>